<protein>
    <recommendedName>
        <fullName evidence="1">NADPH-dependent FMN reductase-like domain-containing protein</fullName>
    </recommendedName>
</protein>
<feature type="domain" description="NADPH-dependent FMN reductase-like" evidence="1">
    <location>
        <begin position="4"/>
        <end position="123"/>
    </location>
</feature>
<evidence type="ECO:0000259" key="1">
    <source>
        <dbReference type="Pfam" id="PF03358"/>
    </source>
</evidence>
<sequence length="180" mass="20200">MTTRIHLLSLSASAHSVSRACLEPVQSVLEKAGHSTAKMDIRDYPPVWVDSSSPENYPSEYSILSEDLKKSDGYILFMPVHCYTVPSTAKIITEILFTPLRKKPIGFVTAASGKNSFLAVRDIMGSLIFDSHALIYPIHVYLNQEDLNDEFLPKDSLITRIEKFSNGFSEFTNLLKDISR</sequence>
<dbReference type="OrthoDB" id="9812295at2"/>
<name>A0A3P1BC95_9BACT</name>
<evidence type="ECO:0000313" key="2">
    <source>
        <dbReference type="EMBL" id="RRA98634.1"/>
    </source>
</evidence>
<dbReference type="RefSeq" id="WP_124878473.1">
    <property type="nucleotide sequence ID" value="NZ_RQJO01000015.1"/>
</dbReference>
<dbReference type="EMBL" id="RQJO01000015">
    <property type="protein sequence ID" value="RRA98634.1"/>
    <property type="molecule type" value="Genomic_DNA"/>
</dbReference>
<keyword evidence="3" id="KW-1185">Reference proteome</keyword>
<dbReference type="Gene3D" id="3.40.50.360">
    <property type="match status" value="1"/>
</dbReference>
<dbReference type="Pfam" id="PF03358">
    <property type="entry name" value="FMN_red"/>
    <property type="match status" value="1"/>
</dbReference>
<dbReference type="InterPro" id="IPR029039">
    <property type="entry name" value="Flavoprotein-like_sf"/>
</dbReference>
<proteinExistence type="predicted"/>
<dbReference type="SUPFAM" id="SSF52218">
    <property type="entry name" value="Flavoproteins"/>
    <property type="match status" value="1"/>
</dbReference>
<evidence type="ECO:0000313" key="3">
    <source>
        <dbReference type="Proteomes" id="UP000271925"/>
    </source>
</evidence>
<accession>A0A3P1BC95</accession>
<dbReference type="Proteomes" id="UP000271925">
    <property type="component" value="Unassembled WGS sequence"/>
</dbReference>
<gene>
    <name evidence="2" type="ORF">EHT25_26895</name>
</gene>
<organism evidence="2 3">
    <name type="scientific">Larkinella rosea</name>
    <dbReference type="NCBI Taxonomy" id="2025312"/>
    <lineage>
        <taxon>Bacteria</taxon>
        <taxon>Pseudomonadati</taxon>
        <taxon>Bacteroidota</taxon>
        <taxon>Cytophagia</taxon>
        <taxon>Cytophagales</taxon>
        <taxon>Spirosomataceae</taxon>
        <taxon>Larkinella</taxon>
    </lineage>
</organism>
<dbReference type="AlphaFoldDB" id="A0A3P1BC95"/>
<dbReference type="GO" id="GO:0016491">
    <property type="term" value="F:oxidoreductase activity"/>
    <property type="evidence" value="ECO:0007669"/>
    <property type="project" value="InterPro"/>
</dbReference>
<comment type="caution">
    <text evidence="2">The sequence shown here is derived from an EMBL/GenBank/DDBJ whole genome shotgun (WGS) entry which is preliminary data.</text>
</comment>
<reference evidence="2 3" key="1">
    <citation type="submission" date="2018-11" db="EMBL/GenBank/DDBJ databases">
        <authorList>
            <person name="Zhou Z."/>
            <person name="Wang G."/>
        </authorList>
    </citation>
    <scope>NUCLEOTIDE SEQUENCE [LARGE SCALE GENOMIC DNA]</scope>
    <source>
        <strain evidence="2 3">KCTC52004</strain>
    </source>
</reference>
<dbReference type="InterPro" id="IPR005025">
    <property type="entry name" value="FMN_Rdtase-like_dom"/>
</dbReference>